<sequence length="305" mass="34458">MSEYYSFYGDEGGYGGYNPANYTSDQDGEPASAVEYIQAVFAFALGLSVYFCMLCNIWLKDGAITKSEVERSIVHKRVLAHGQSHCFDCDYHQDDECLKKHSCCGKVAKSCRPCRSVAQYCCRRKRMRAILPASIDDVKNSNRPYPTISQTEECANTAGVEDAEQQQQHCTSGLEEAEQGLVTVALDEEITCPICLEPLKLGEEVAWSKLTKCHHAYHYECITKWLFEGNMHCPVCRDRYWNRNYRNCDRGNACTNLIYRKDSDSSDIMNARRYQFCEIHGLTLPPTDEVEAATSCTSSSIALEV</sequence>
<dbReference type="PROSITE" id="PS50089">
    <property type="entry name" value="ZF_RING_2"/>
    <property type="match status" value="1"/>
</dbReference>
<dbReference type="InterPro" id="IPR001841">
    <property type="entry name" value="Znf_RING"/>
</dbReference>
<evidence type="ECO:0000256" key="2">
    <source>
        <dbReference type="ARBA" id="ARBA00022771"/>
    </source>
</evidence>
<dbReference type="SMART" id="SM00184">
    <property type="entry name" value="RING"/>
    <property type="match status" value="1"/>
</dbReference>
<evidence type="ECO:0000259" key="6">
    <source>
        <dbReference type="PROSITE" id="PS50089"/>
    </source>
</evidence>
<keyword evidence="5" id="KW-1133">Transmembrane helix</keyword>
<evidence type="ECO:0000256" key="4">
    <source>
        <dbReference type="PROSITE-ProRule" id="PRU00175"/>
    </source>
</evidence>
<dbReference type="Proteomes" id="UP001224775">
    <property type="component" value="Unassembled WGS sequence"/>
</dbReference>
<dbReference type="Gene3D" id="3.30.40.10">
    <property type="entry name" value="Zinc/RING finger domain, C3HC4 (zinc finger)"/>
    <property type="match status" value="1"/>
</dbReference>
<feature type="domain" description="RING-type" evidence="6">
    <location>
        <begin position="192"/>
        <end position="237"/>
    </location>
</feature>
<comment type="caution">
    <text evidence="7">The sequence shown here is derived from an EMBL/GenBank/DDBJ whole genome shotgun (WGS) entry which is preliminary data.</text>
</comment>
<keyword evidence="5" id="KW-0472">Membrane</keyword>
<keyword evidence="2 4" id="KW-0863">Zinc-finger</keyword>
<dbReference type="InterPro" id="IPR053238">
    <property type="entry name" value="RING-H2_zinc_finger"/>
</dbReference>
<feature type="transmembrane region" description="Helical" evidence="5">
    <location>
        <begin position="36"/>
        <end position="59"/>
    </location>
</feature>
<evidence type="ECO:0000313" key="7">
    <source>
        <dbReference type="EMBL" id="KAK1744152.1"/>
    </source>
</evidence>
<evidence type="ECO:0000313" key="8">
    <source>
        <dbReference type="Proteomes" id="UP001224775"/>
    </source>
</evidence>
<evidence type="ECO:0000256" key="3">
    <source>
        <dbReference type="ARBA" id="ARBA00022833"/>
    </source>
</evidence>
<dbReference type="InterPro" id="IPR013083">
    <property type="entry name" value="Znf_RING/FYVE/PHD"/>
</dbReference>
<dbReference type="EMBL" id="JATAAI010000007">
    <property type="protein sequence ID" value="KAK1744152.1"/>
    <property type="molecule type" value="Genomic_DNA"/>
</dbReference>
<protein>
    <recommendedName>
        <fullName evidence="6">RING-type domain-containing protein</fullName>
    </recommendedName>
</protein>
<dbReference type="SUPFAM" id="SSF57850">
    <property type="entry name" value="RING/U-box"/>
    <property type="match status" value="1"/>
</dbReference>
<evidence type="ECO:0000256" key="5">
    <source>
        <dbReference type="SAM" id="Phobius"/>
    </source>
</evidence>
<reference evidence="7" key="1">
    <citation type="submission" date="2023-06" db="EMBL/GenBank/DDBJ databases">
        <title>Survivors Of The Sea: Transcriptome response of Skeletonema marinoi to long-term dormancy.</title>
        <authorList>
            <person name="Pinder M.I.M."/>
            <person name="Kourtchenko O."/>
            <person name="Robertson E.K."/>
            <person name="Larsson T."/>
            <person name="Maumus F."/>
            <person name="Osuna-Cruz C.M."/>
            <person name="Vancaester E."/>
            <person name="Stenow R."/>
            <person name="Vandepoele K."/>
            <person name="Ploug H."/>
            <person name="Bruchert V."/>
            <person name="Godhe A."/>
            <person name="Topel M."/>
        </authorList>
    </citation>
    <scope>NUCLEOTIDE SEQUENCE</scope>
    <source>
        <strain evidence="7">R05AC</strain>
    </source>
</reference>
<dbReference type="CDD" id="cd16448">
    <property type="entry name" value="RING-H2"/>
    <property type="match status" value="1"/>
</dbReference>
<proteinExistence type="predicted"/>
<dbReference type="GO" id="GO:0008270">
    <property type="term" value="F:zinc ion binding"/>
    <property type="evidence" value="ECO:0007669"/>
    <property type="project" value="UniProtKB-KW"/>
</dbReference>
<gene>
    <name evidence="7" type="ORF">QTG54_004685</name>
</gene>
<dbReference type="PANTHER" id="PTHR14155:SF627">
    <property type="entry name" value="OS06G0192800 PROTEIN"/>
    <property type="match status" value="1"/>
</dbReference>
<name>A0AAD8YDF7_9STRA</name>
<keyword evidence="8" id="KW-1185">Reference proteome</keyword>
<accession>A0AAD8YDF7</accession>
<evidence type="ECO:0000256" key="1">
    <source>
        <dbReference type="ARBA" id="ARBA00022723"/>
    </source>
</evidence>
<dbReference type="PANTHER" id="PTHR14155">
    <property type="entry name" value="RING FINGER DOMAIN-CONTAINING"/>
    <property type="match status" value="1"/>
</dbReference>
<keyword evidence="3" id="KW-0862">Zinc</keyword>
<dbReference type="Pfam" id="PF13639">
    <property type="entry name" value="zf-RING_2"/>
    <property type="match status" value="1"/>
</dbReference>
<dbReference type="AlphaFoldDB" id="A0AAD8YDF7"/>
<keyword evidence="1" id="KW-0479">Metal-binding</keyword>
<organism evidence="7 8">
    <name type="scientific">Skeletonema marinoi</name>
    <dbReference type="NCBI Taxonomy" id="267567"/>
    <lineage>
        <taxon>Eukaryota</taxon>
        <taxon>Sar</taxon>
        <taxon>Stramenopiles</taxon>
        <taxon>Ochrophyta</taxon>
        <taxon>Bacillariophyta</taxon>
        <taxon>Coscinodiscophyceae</taxon>
        <taxon>Thalassiosirophycidae</taxon>
        <taxon>Thalassiosirales</taxon>
        <taxon>Skeletonemataceae</taxon>
        <taxon>Skeletonema</taxon>
        <taxon>Skeletonema marinoi-dohrnii complex</taxon>
    </lineage>
</organism>
<keyword evidence="5" id="KW-0812">Transmembrane</keyword>